<dbReference type="GO" id="GO:0000287">
    <property type="term" value="F:magnesium ion binding"/>
    <property type="evidence" value="ECO:0007669"/>
    <property type="project" value="UniProtKB-UniRule"/>
</dbReference>
<dbReference type="OrthoDB" id="9789949at2"/>
<comment type="catalytic activity">
    <reaction evidence="6 9 10">
        <text>4-methyl-5-(2-phosphooxyethyl)-thiazole + 4-amino-2-methyl-5-(diphosphooxymethyl)pyrimidine + H(+) = thiamine phosphate + diphosphate</text>
        <dbReference type="Rhea" id="RHEA:22328"/>
        <dbReference type="ChEBI" id="CHEBI:15378"/>
        <dbReference type="ChEBI" id="CHEBI:33019"/>
        <dbReference type="ChEBI" id="CHEBI:37575"/>
        <dbReference type="ChEBI" id="CHEBI:57841"/>
        <dbReference type="ChEBI" id="CHEBI:58296"/>
        <dbReference type="EC" id="2.5.1.3"/>
    </reaction>
</comment>
<comment type="catalytic activity">
    <reaction evidence="7 9 10">
        <text>2-(2-carboxy-4-methylthiazol-5-yl)ethyl phosphate + 4-amino-2-methyl-5-(diphosphooxymethyl)pyrimidine + 2 H(+) = thiamine phosphate + CO2 + diphosphate</text>
        <dbReference type="Rhea" id="RHEA:47848"/>
        <dbReference type="ChEBI" id="CHEBI:15378"/>
        <dbReference type="ChEBI" id="CHEBI:16526"/>
        <dbReference type="ChEBI" id="CHEBI:33019"/>
        <dbReference type="ChEBI" id="CHEBI:37575"/>
        <dbReference type="ChEBI" id="CHEBI:57841"/>
        <dbReference type="ChEBI" id="CHEBI:62890"/>
        <dbReference type="EC" id="2.5.1.3"/>
    </reaction>
</comment>
<dbReference type="GO" id="GO:0005737">
    <property type="term" value="C:cytoplasm"/>
    <property type="evidence" value="ECO:0007669"/>
    <property type="project" value="TreeGrafter"/>
</dbReference>
<dbReference type="GO" id="GO:0004789">
    <property type="term" value="F:thiamine-phosphate diphosphorylase activity"/>
    <property type="evidence" value="ECO:0007669"/>
    <property type="project" value="UniProtKB-UniRule"/>
</dbReference>
<evidence type="ECO:0000256" key="11">
    <source>
        <dbReference type="RuleBase" id="RU004253"/>
    </source>
</evidence>
<comment type="function">
    <text evidence="9">Condenses 4-methyl-5-(beta-hydroxyethyl)thiazole monophosphate (THZ-P) and 2-methyl-4-amino-5-hydroxymethyl pyrimidine pyrophosphate (HMP-PP) to form thiamine monophosphate (TMP).</text>
</comment>
<comment type="caution">
    <text evidence="9">Lacks conserved residue(s) required for the propagation of feature annotation.</text>
</comment>
<evidence type="ECO:0000256" key="8">
    <source>
        <dbReference type="ARBA" id="ARBA00047883"/>
    </source>
</evidence>
<dbReference type="InterPro" id="IPR034291">
    <property type="entry name" value="TMP_synthase"/>
</dbReference>
<dbReference type="Pfam" id="PF02581">
    <property type="entry name" value="TMP-TENI"/>
    <property type="match status" value="1"/>
</dbReference>
<comment type="pathway">
    <text evidence="1 9 11">Cofactor biosynthesis; thiamine diphosphate biosynthesis; thiamine phosphate from 4-amino-2-methyl-5-diphosphomethylpyrimidine and 4-methyl-5-(2-phosphoethyl)-thiazole: step 1/1.</text>
</comment>
<keyword evidence="5 9" id="KW-0784">Thiamine biosynthesis</keyword>
<feature type="binding site" evidence="9">
    <location>
        <position position="171"/>
    </location>
    <ligand>
        <name>2-[(2R,5Z)-2-carboxy-4-methylthiazol-5(2H)-ylidene]ethyl phosphate</name>
        <dbReference type="ChEBI" id="CHEBI:62899"/>
    </ligand>
</feature>
<evidence type="ECO:0000256" key="2">
    <source>
        <dbReference type="ARBA" id="ARBA00022679"/>
    </source>
</evidence>
<keyword evidence="2 9" id="KW-0808">Transferase</keyword>
<evidence type="ECO:0000256" key="6">
    <source>
        <dbReference type="ARBA" id="ARBA00047334"/>
    </source>
</evidence>
<organism evidence="13 14">
    <name type="scientific">Candidatus Thiodictyon syntrophicum</name>
    <dbReference type="NCBI Taxonomy" id="1166950"/>
    <lineage>
        <taxon>Bacteria</taxon>
        <taxon>Pseudomonadati</taxon>
        <taxon>Pseudomonadota</taxon>
        <taxon>Gammaproteobacteria</taxon>
        <taxon>Chromatiales</taxon>
        <taxon>Chromatiaceae</taxon>
        <taxon>Thiodictyon</taxon>
    </lineage>
</organism>
<dbReference type="PANTHER" id="PTHR20857">
    <property type="entry name" value="THIAMINE-PHOSPHATE PYROPHOSPHORYLASE"/>
    <property type="match status" value="1"/>
</dbReference>
<sequence length="221" mass="22762">MSRLLRGLYAITPEPDPGDPARADQRLIEQVAHAIDGGARLVQYRAKGLTTDRRRTQAAALAALCDDAAVALIINDDVELALAVGAAGVHLGRDDAAPAAARARLGPNAIIGVSCYNRLDLALSAAAAGADYCAFGSFFPSRVKPDAVRPAPDLLTRARARLKVPLVAIGGITPQNAGLLIAAGADLLAVITGIFAAPDIAAAARAYSQLFEPGVRPTESP</sequence>
<protein>
    <recommendedName>
        <fullName evidence="9">Thiamine-phosphate synthase</fullName>
        <shortName evidence="9">TP synthase</shortName>
        <shortName evidence="9">TPS</shortName>
        <ecNumber evidence="9">2.5.1.3</ecNumber>
    </recommendedName>
    <alternativeName>
        <fullName evidence="9">Thiamine-phosphate pyrophosphorylase</fullName>
        <shortName evidence="9">TMP pyrophosphorylase</shortName>
        <shortName evidence="9">TMP-PPase</shortName>
    </alternativeName>
</protein>
<comment type="catalytic activity">
    <reaction evidence="8 9 10">
        <text>2-[(2R,5Z)-2-carboxy-4-methylthiazol-5(2H)-ylidene]ethyl phosphate + 4-amino-2-methyl-5-(diphosphooxymethyl)pyrimidine + 2 H(+) = thiamine phosphate + CO2 + diphosphate</text>
        <dbReference type="Rhea" id="RHEA:47844"/>
        <dbReference type="ChEBI" id="CHEBI:15378"/>
        <dbReference type="ChEBI" id="CHEBI:16526"/>
        <dbReference type="ChEBI" id="CHEBI:33019"/>
        <dbReference type="ChEBI" id="CHEBI:37575"/>
        <dbReference type="ChEBI" id="CHEBI:57841"/>
        <dbReference type="ChEBI" id="CHEBI:62899"/>
        <dbReference type="EC" id="2.5.1.3"/>
    </reaction>
</comment>
<proteinExistence type="inferred from homology"/>
<evidence type="ECO:0000256" key="10">
    <source>
        <dbReference type="RuleBase" id="RU003826"/>
    </source>
</evidence>
<dbReference type="CDD" id="cd00564">
    <property type="entry name" value="TMP_TenI"/>
    <property type="match status" value="1"/>
</dbReference>
<dbReference type="Gene3D" id="3.20.20.70">
    <property type="entry name" value="Aldolase class I"/>
    <property type="match status" value="1"/>
</dbReference>
<dbReference type="InterPro" id="IPR013785">
    <property type="entry name" value="Aldolase_TIM"/>
</dbReference>
<dbReference type="GO" id="GO:0009228">
    <property type="term" value="P:thiamine biosynthetic process"/>
    <property type="evidence" value="ECO:0007669"/>
    <property type="project" value="UniProtKB-KW"/>
</dbReference>
<dbReference type="NCBIfam" id="TIGR00693">
    <property type="entry name" value="thiE"/>
    <property type="match status" value="1"/>
</dbReference>
<evidence type="ECO:0000256" key="4">
    <source>
        <dbReference type="ARBA" id="ARBA00022842"/>
    </source>
</evidence>
<feature type="binding site" evidence="9">
    <location>
        <position position="95"/>
    </location>
    <ligand>
        <name>Mg(2+)</name>
        <dbReference type="ChEBI" id="CHEBI:18420"/>
    </ligand>
</feature>
<comment type="similarity">
    <text evidence="9 10">Belongs to the thiamine-phosphate synthase family.</text>
</comment>
<dbReference type="InterPro" id="IPR022998">
    <property type="entry name" value="ThiamineP_synth_TenI"/>
</dbReference>
<evidence type="ECO:0000256" key="7">
    <source>
        <dbReference type="ARBA" id="ARBA00047851"/>
    </source>
</evidence>
<dbReference type="RefSeq" id="WP_100917979.1">
    <property type="nucleotide sequence ID" value="NZ_CP020370.1"/>
</dbReference>
<feature type="binding site" evidence="9">
    <location>
        <position position="76"/>
    </location>
    <ligand>
        <name>Mg(2+)</name>
        <dbReference type="ChEBI" id="CHEBI:18420"/>
    </ligand>
</feature>
<gene>
    <name evidence="9" type="primary">thiE</name>
    <name evidence="13" type="ORF">THSYN_03825</name>
</gene>
<reference evidence="13 14" key="1">
    <citation type="submission" date="2017-03" db="EMBL/GenBank/DDBJ databases">
        <title>Complete genome sequence of Candidatus 'Thiodictyon syntrophicum' sp. nov. strain Cad16T, a photolithoautotroph purple sulfur bacterium isolated from an alpine meromictic lake.</title>
        <authorList>
            <person name="Luedin S.M."/>
            <person name="Pothier J.F."/>
            <person name="Danza F."/>
            <person name="Storelli N."/>
            <person name="Wittwer M."/>
            <person name="Tonolla M."/>
        </authorList>
    </citation>
    <scope>NUCLEOTIDE SEQUENCE [LARGE SCALE GENOMIC DNA]</scope>
    <source>
        <strain evidence="13 14">Cad16T</strain>
    </source>
</reference>
<dbReference type="SUPFAM" id="SSF51391">
    <property type="entry name" value="Thiamin phosphate synthase"/>
    <property type="match status" value="1"/>
</dbReference>
<keyword evidence="14" id="KW-1185">Reference proteome</keyword>
<evidence type="ECO:0000256" key="5">
    <source>
        <dbReference type="ARBA" id="ARBA00022977"/>
    </source>
</evidence>
<keyword evidence="3 9" id="KW-0479">Metal-binding</keyword>
<feature type="binding site" evidence="9">
    <location>
        <position position="75"/>
    </location>
    <ligand>
        <name>4-amino-2-methyl-5-(diphosphooxymethyl)pyrimidine</name>
        <dbReference type="ChEBI" id="CHEBI:57841"/>
    </ligand>
</feature>
<evidence type="ECO:0000256" key="9">
    <source>
        <dbReference type="HAMAP-Rule" id="MF_00097"/>
    </source>
</evidence>
<dbReference type="InterPro" id="IPR036206">
    <property type="entry name" value="ThiamineP_synth_sf"/>
</dbReference>
<feature type="binding site" evidence="9">
    <location>
        <begin position="43"/>
        <end position="47"/>
    </location>
    <ligand>
        <name>4-amino-2-methyl-5-(diphosphooxymethyl)pyrimidine</name>
        <dbReference type="ChEBI" id="CHEBI:57841"/>
    </ligand>
</feature>
<comment type="cofactor">
    <cofactor evidence="9">
        <name>Mg(2+)</name>
        <dbReference type="ChEBI" id="CHEBI:18420"/>
    </cofactor>
    <text evidence="9">Binds 1 Mg(2+) ion per subunit.</text>
</comment>
<dbReference type="AlphaFoldDB" id="A0A2K8U3K6"/>
<evidence type="ECO:0000256" key="3">
    <source>
        <dbReference type="ARBA" id="ARBA00022723"/>
    </source>
</evidence>
<evidence type="ECO:0000313" key="13">
    <source>
        <dbReference type="EMBL" id="AUB80174.1"/>
    </source>
</evidence>
<feature type="domain" description="Thiamine phosphate synthase/TenI" evidence="12">
    <location>
        <begin position="8"/>
        <end position="194"/>
    </location>
</feature>
<dbReference type="EC" id="2.5.1.3" evidence="9"/>
<dbReference type="PANTHER" id="PTHR20857:SF15">
    <property type="entry name" value="THIAMINE-PHOSPHATE SYNTHASE"/>
    <property type="match status" value="1"/>
</dbReference>
<feature type="binding site" evidence="9">
    <location>
        <begin position="191"/>
        <end position="192"/>
    </location>
    <ligand>
        <name>2-[(2R,5Z)-2-carboxy-4-methylthiazol-5(2H)-ylidene]ethyl phosphate</name>
        <dbReference type="ChEBI" id="CHEBI:62899"/>
    </ligand>
</feature>
<dbReference type="Proteomes" id="UP000232638">
    <property type="component" value="Chromosome"/>
</dbReference>
<feature type="binding site" evidence="9">
    <location>
        <position position="114"/>
    </location>
    <ligand>
        <name>4-amino-2-methyl-5-(diphosphooxymethyl)pyrimidine</name>
        <dbReference type="ChEBI" id="CHEBI:57841"/>
    </ligand>
</feature>
<keyword evidence="4 9" id="KW-0460">Magnesium</keyword>
<evidence type="ECO:0000313" key="14">
    <source>
        <dbReference type="Proteomes" id="UP000232638"/>
    </source>
</evidence>
<name>A0A2K8U3K6_9GAMM</name>
<accession>A0A2K8U3K6</accession>
<dbReference type="KEGG" id="tsy:THSYN_03825"/>
<dbReference type="HAMAP" id="MF_00097">
    <property type="entry name" value="TMP_synthase"/>
    <property type="match status" value="1"/>
</dbReference>
<evidence type="ECO:0000259" key="12">
    <source>
        <dbReference type="Pfam" id="PF02581"/>
    </source>
</evidence>
<dbReference type="GO" id="GO:0009229">
    <property type="term" value="P:thiamine diphosphate biosynthetic process"/>
    <property type="evidence" value="ECO:0007669"/>
    <property type="project" value="UniProtKB-UniRule"/>
</dbReference>
<feature type="binding site" evidence="9">
    <location>
        <position position="144"/>
    </location>
    <ligand>
        <name>4-amino-2-methyl-5-(diphosphooxymethyl)pyrimidine</name>
        <dbReference type="ChEBI" id="CHEBI:57841"/>
    </ligand>
</feature>
<evidence type="ECO:0000256" key="1">
    <source>
        <dbReference type="ARBA" id="ARBA00005165"/>
    </source>
</evidence>
<dbReference type="EMBL" id="CP020370">
    <property type="protein sequence ID" value="AUB80174.1"/>
    <property type="molecule type" value="Genomic_DNA"/>
</dbReference>
<dbReference type="UniPathway" id="UPA00060">
    <property type="reaction ID" value="UER00141"/>
</dbReference>